<evidence type="ECO:0000313" key="2">
    <source>
        <dbReference type="EMBL" id="SJZ58286.1"/>
    </source>
</evidence>
<evidence type="ECO:0000256" key="1">
    <source>
        <dbReference type="SAM" id="Phobius"/>
    </source>
</evidence>
<dbReference type="EMBL" id="FUWL01000009">
    <property type="protein sequence ID" value="SJZ58286.1"/>
    <property type="molecule type" value="Genomic_DNA"/>
</dbReference>
<evidence type="ECO:0000313" key="3">
    <source>
        <dbReference type="Proteomes" id="UP000189956"/>
    </source>
</evidence>
<proteinExistence type="predicted"/>
<accession>A0A1T4LUJ1</accession>
<gene>
    <name evidence="2" type="ORF">SAMN02745205_01265</name>
</gene>
<protein>
    <submittedName>
        <fullName evidence="2">Uncharacterized protein</fullName>
    </submittedName>
</protein>
<keyword evidence="1" id="KW-0472">Membrane</keyword>
<reference evidence="2 3" key="1">
    <citation type="submission" date="2017-02" db="EMBL/GenBank/DDBJ databases">
        <authorList>
            <person name="Peterson S.W."/>
        </authorList>
    </citation>
    <scope>NUCLEOTIDE SEQUENCE [LARGE SCALE GENOMIC DNA]</scope>
    <source>
        <strain evidence="2 3">ATCC 700135</strain>
    </source>
</reference>
<keyword evidence="1" id="KW-1133">Transmembrane helix</keyword>
<feature type="transmembrane region" description="Helical" evidence="1">
    <location>
        <begin position="52"/>
        <end position="73"/>
    </location>
</feature>
<name>A0A1T4LUJ1_PORCN</name>
<sequence>MKGRSFFFITYSYNDMKPTFWRKLKTVLVVLFVLFVLGAVGCFFVIEEGWKRLFLASCSAILAVNVLLAYIFVRVNDRRRPS</sequence>
<organism evidence="2 3">
    <name type="scientific">Porphyromonas cangingivalis</name>
    <dbReference type="NCBI Taxonomy" id="36874"/>
    <lineage>
        <taxon>Bacteria</taxon>
        <taxon>Pseudomonadati</taxon>
        <taxon>Bacteroidota</taxon>
        <taxon>Bacteroidia</taxon>
        <taxon>Bacteroidales</taxon>
        <taxon>Porphyromonadaceae</taxon>
        <taxon>Porphyromonas</taxon>
    </lineage>
</organism>
<dbReference type="AlphaFoldDB" id="A0A1T4LUJ1"/>
<feature type="transmembrane region" description="Helical" evidence="1">
    <location>
        <begin position="26"/>
        <end position="46"/>
    </location>
</feature>
<keyword evidence="1" id="KW-0812">Transmembrane</keyword>
<dbReference type="Proteomes" id="UP000189956">
    <property type="component" value="Unassembled WGS sequence"/>
</dbReference>